<name>A0ABV2PI94_9BACI</name>
<dbReference type="Pfam" id="PF00395">
    <property type="entry name" value="SLH"/>
    <property type="match status" value="2"/>
</dbReference>
<feature type="domain" description="SLH" evidence="3">
    <location>
        <begin position="26"/>
        <end position="89"/>
    </location>
</feature>
<keyword evidence="5" id="KW-1185">Reference proteome</keyword>
<dbReference type="InterPro" id="IPR014755">
    <property type="entry name" value="Cu-Rt/internalin_Ig-like"/>
</dbReference>
<dbReference type="Gene3D" id="2.60.40.1220">
    <property type="match status" value="1"/>
</dbReference>
<gene>
    <name evidence="4" type="ORF">ABIA69_001789</name>
</gene>
<evidence type="ECO:0000259" key="3">
    <source>
        <dbReference type="PROSITE" id="PS51272"/>
    </source>
</evidence>
<evidence type="ECO:0000256" key="2">
    <source>
        <dbReference type="SAM" id="SignalP"/>
    </source>
</evidence>
<reference evidence="4 5" key="1">
    <citation type="submission" date="2024-06" db="EMBL/GenBank/DDBJ databases">
        <title>Sorghum-associated microbial communities from plants grown in Nebraska, USA.</title>
        <authorList>
            <person name="Schachtman D."/>
        </authorList>
    </citation>
    <scope>NUCLEOTIDE SEQUENCE [LARGE SCALE GENOMIC DNA]</scope>
    <source>
        <strain evidence="4 5">736</strain>
    </source>
</reference>
<evidence type="ECO:0000313" key="4">
    <source>
        <dbReference type="EMBL" id="MET4560645.1"/>
    </source>
</evidence>
<proteinExistence type="predicted"/>
<dbReference type="Proteomes" id="UP001549363">
    <property type="component" value="Unassembled WGS sequence"/>
</dbReference>
<accession>A0ABV2PI94</accession>
<keyword evidence="1 2" id="KW-0732">Signal</keyword>
<dbReference type="EMBL" id="JBEPSB010000006">
    <property type="protein sequence ID" value="MET4560645.1"/>
    <property type="molecule type" value="Genomic_DNA"/>
</dbReference>
<dbReference type="PROSITE" id="PS51272">
    <property type="entry name" value="SLH"/>
    <property type="match status" value="1"/>
</dbReference>
<sequence length="1050" mass="110203">MKQKYSKWVVGAASAALVASAIVPVASAASFSDIEDNDHKDAILALADAKIVGGYPDGTFKPNAVVTRGNVTKFLGKWLVSENYEIPTDYATEARFTDLPTTAPDKELLQYAALVKDAGVFKGSNNKLMHTNNMSREQMAVVLVRAIKTVYNVDLVADYKESDFKSTITDLENATAEENREAIIALEYAGLTNVKAFNPKNSLTRGQFASFLNRTITNLAEETLSVKAVKVVDAKTLEVTLSDDSKHTVTLETALPENEETKVDFVIDGKSYSAVVTYEVAELNVKSVDPVNAKTLAVTFNKAVDSEKAKFELKKDGFKSNFSAITWNEDKTVATIELTSKITKGEFTVSVTGLSEQAVTGSVKTEDEKVAGIEILGEVAPSTGTSTATIGYHVTNQYGEDITKLNSSSLTLSAAGADSAVANADGSITMTKAAGLKEGDKVVLTVIHGSTATTTTKTVTVSAKTVVSEATIGTLYNKDGKTLTEDTNLAKDKFYLPVTVKDQYGKEITDLNRLNGANAEVLVTNTNQAVATFGAFEKQTIDGKEVIVLPVASIVASGDTNVIVIAKATGKNAQASVKVAEGVRADSVTLGAPTKVVTAGADILFPLSVLDKQGNAIKETVALNGSKGITITGGTLFEKDGELFAKVAAGSVVENSPVTVVVTSSTGKVATQTVIPKAATAPKVITGLDSKVSTSIRELTDAKVDITAKDIVVEDQFGQVISTDELLAKLGTAGYTIQPFTDADAPFTVSGEIKDATTNKITVTYKAGATKTAANVTFKLVKTADNTAVEASSYSKQFSVVKDSSFASYKVEDIKPIYVTGDNTTGYTIPAGYGKDIVVKAVTGNGGEVTLKAGSDYTVKSTVLSNVADGDVTTNDAANVDFDKDAKIATAKVTITINATGEEIVKDVTFSNVAPAVEKVAVVENNKAAAYIAGETVNFVTTNSYNVATDFNLDAFFQLADVVVTDQYGVMATVAEADAAGVVKGQAKFNDVATATTTLTFSKVSGDVVFSANGTTDAFAKGKANDVFNARVNIGGQSATPVKVTAKVDF</sequence>
<evidence type="ECO:0000256" key="1">
    <source>
        <dbReference type="ARBA" id="ARBA00022729"/>
    </source>
</evidence>
<dbReference type="InterPro" id="IPR001119">
    <property type="entry name" value="SLH_dom"/>
</dbReference>
<comment type="caution">
    <text evidence="4">The sequence shown here is derived from an EMBL/GenBank/DDBJ whole genome shotgun (WGS) entry which is preliminary data.</text>
</comment>
<protein>
    <recommendedName>
        <fullName evidence="3">SLH domain-containing protein</fullName>
    </recommendedName>
</protein>
<feature type="signal peptide" evidence="2">
    <location>
        <begin position="1"/>
        <end position="28"/>
    </location>
</feature>
<feature type="chain" id="PRO_5045375078" description="SLH domain-containing protein" evidence="2">
    <location>
        <begin position="29"/>
        <end position="1050"/>
    </location>
</feature>
<organism evidence="4 5">
    <name type="scientific">Lysinibacillus parviboronicapiens</name>
    <dbReference type="NCBI Taxonomy" id="436516"/>
    <lineage>
        <taxon>Bacteria</taxon>
        <taxon>Bacillati</taxon>
        <taxon>Bacillota</taxon>
        <taxon>Bacilli</taxon>
        <taxon>Bacillales</taxon>
        <taxon>Bacillaceae</taxon>
        <taxon>Lysinibacillus</taxon>
    </lineage>
</organism>
<dbReference type="RefSeq" id="WP_354471552.1">
    <property type="nucleotide sequence ID" value="NZ_JBEPSB010000006.1"/>
</dbReference>
<evidence type="ECO:0000313" key="5">
    <source>
        <dbReference type="Proteomes" id="UP001549363"/>
    </source>
</evidence>